<evidence type="ECO:0000256" key="5">
    <source>
        <dbReference type="ARBA" id="ARBA00023004"/>
    </source>
</evidence>
<dbReference type="Pfam" id="PF13442">
    <property type="entry name" value="Cytochrome_CBB3"/>
    <property type="match status" value="1"/>
</dbReference>
<feature type="domain" description="Cytochrome c" evidence="9">
    <location>
        <begin position="121"/>
        <end position="196"/>
    </location>
</feature>
<keyword evidence="11" id="KW-1185">Reference proteome</keyword>
<evidence type="ECO:0000259" key="9">
    <source>
        <dbReference type="PROSITE" id="PS51007"/>
    </source>
</evidence>
<dbReference type="PANTHER" id="PTHR37823">
    <property type="entry name" value="CYTOCHROME C-553-LIKE"/>
    <property type="match status" value="1"/>
</dbReference>
<comment type="caution">
    <text evidence="10">The sequence shown here is derived from an EMBL/GenBank/DDBJ whole genome shotgun (WGS) entry which is preliminary data.</text>
</comment>
<keyword evidence="1" id="KW-0813">Transport</keyword>
<dbReference type="PROSITE" id="PS51007">
    <property type="entry name" value="CYTC"/>
    <property type="match status" value="1"/>
</dbReference>
<evidence type="ECO:0000256" key="8">
    <source>
        <dbReference type="SAM" id="SignalP"/>
    </source>
</evidence>
<feature type="signal peptide" evidence="8">
    <location>
        <begin position="1"/>
        <end position="18"/>
    </location>
</feature>
<dbReference type="InterPro" id="IPR036909">
    <property type="entry name" value="Cyt_c-like_dom_sf"/>
</dbReference>
<dbReference type="Proteomes" id="UP000658690">
    <property type="component" value="Unassembled WGS sequence"/>
</dbReference>
<dbReference type="PROSITE" id="PS51257">
    <property type="entry name" value="PROKAR_LIPOPROTEIN"/>
    <property type="match status" value="1"/>
</dbReference>
<dbReference type="InterPro" id="IPR008168">
    <property type="entry name" value="Cyt_C_IC"/>
</dbReference>
<keyword evidence="3 6" id="KW-0479">Metal-binding</keyword>
<gene>
    <name evidence="10" type="ORF">GC102_28595</name>
</gene>
<dbReference type="Gene3D" id="1.10.760.10">
    <property type="entry name" value="Cytochrome c-like domain"/>
    <property type="match status" value="1"/>
</dbReference>
<evidence type="ECO:0000256" key="4">
    <source>
        <dbReference type="ARBA" id="ARBA00022982"/>
    </source>
</evidence>
<organism evidence="10 11">
    <name type="scientific">Paenibacillus germinis</name>
    <dbReference type="NCBI Taxonomy" id="2654979"/>
    <lineage>
        <taxon>Bacteria</taxon>
        <taxon>Bacillati</taxon>
        <taxon>Bacillota</taxon>
        <taxon>Bacilli</taxon>
        <taxon>Bacillales</taxon>
        <taxon>Paenibacillaceae</taxon>
        <taxon>Paenibacillus</taxon>
    </lineage>
</organism>
<dbReference type="InterPro" id="IPR051811">
    <property type="entry name" value="Cytochrome_c550/c551-like"/>
</dbReference>
<dbReference type="EMBL" id="WHOC01000154">
    <property type="protein sequence ID" value="NOU89678.1"/>
    <property type="molecule type" value="Genomic_DNA"/>
</dbReference>
<name>A0ABX1ZCL5_9BACL</name>
<evidence type="ECO:0000256" key="7">
    <source>
        <dbReference type="SAM" id="MobiDB-lite"/>
    </source>
</evidence>
<feature type="chain" id="PRO_5045735979" evidence="8">
    <location>
        <begin position="19"/>
        <end position="196"/>
    </location>
</feature>
<evidence type="ECO:0000313" key="10">
    <source>
        <dbReference type="EMBL" id="NOU89678.1"/>
    </source>
</evidence>
<keyword evidence="5 6" id="KW-0408">Iron</keyword>
<reference evidence="10 11" key="1">
    <citation type="submission" date="2019-10" db="EMBL/GenBank/DDBJ databases">
        <title>Description of Paenibacillus choica sp. nov.</title>
        <authorList>
            <person name="Carlier A."/>
            <person name="Qi S."/>
        </authorList>
    </citation>
    <scope>NUCLEOTIDE SEQUENCE [LARGE SCALE GENOMIC DNA]</scope>
    <source>
        <strain evidence="10 11">LMG 31460</strain>
    </source>
</reference>
<feature type="compositionally biased region" description="Low complexity" evidence="7">
    <location>
        <begin position="30"/>
        <end position="116"/>
    </location>
</feature>
<sequence>MMMKRAQAAIVGMMLVVAGCGGEPAPVAVEPSSVAPATSPPAVVSASPVAAATATPAAATVQPAASSTPQPSAAATAKPTAAAATPAVKEAATAKPAPTATPAPASAAPSPSAKPADGGTSTAAQAQVLYKDNCMSCHGAGLAGDFGPNLTKVGSHKTKDEIVAQIMGGKGDMPPFKSALKSEEIEVLAAWLADKK</sequence>
<accession>A0ABX1ZCL5</accession>
<protein>
    <submittedName>
        <fullName evidence="10">C-type cytochrome</fullName>
    </submittedName>
</protein>
<evidence type="ECO:0000256" key="1">
    <source>
        <dbReference type="ARBA" id="ARBA00022448"/>
    </source>
</evidence>
<evidence type="ECO:0000256" key="2">
    <source>
        <dbReference type="ARBA" id="ARBA00022617"/>
    </source>
</evidence>
<dbReference type="RefSeq" id="WP_171692572.1">
    <property type="nucleotide sequence ID" value="NZ_WHOC01000154.1"/>
</dbReference>
<proteinExistence type="predicted"/>
<keyword evidence="4" id="KW-0249">Electron transport</keyword>
<evidence type="ECO:0000313" key="11">
    <source>
        <dbReference type="Proteomes" id="UP000658690"/>
    </source>
</evidence>
<evidence type="ECO:0000256" key="6">
    <source>
        <dbReference type="PROSITE-ProRule" id="PRU00433"/>
    </source>
</evidence>
<feature type="region of interest" description="Disordered" evidence="7">
    <location>
        <begin position="30"/>
        <end position="120"/>
    </location>
</feature>
<evidence type="ECO:0000256" key="3">
    <source>
        <dbReference type="ARBA" id="ARBA00022723"/>
    </source>
</evidence>
<dbReference type="PANTHER" id="PTHR37823:SF4">
    <property type="entry name" value="MENAQUINOL-CYTOCHROME C REDUCTASE CYTOCHROME B_C SUBUNIT"/>
    <property type="match status" value="1"/>
</dbReference>
<dbReference type="InterPro" id="IPR009056">
    <property type="entry name" value="Cyt_c-like_dom"/>
</dbReference>
<dbReference type="PRINTS" id="PR00605">
    <property type="entry name" value="CYTCHROMECIC"/>
</dbReference>
<dbReference type="SUPFAM" id="SSF46626">
    <property type="entry name" value="Cytochrome c"/>
    <property type="match status" value="1"/>
</dbReference>
<keyword evidence="8" id="KW-0732">Signal</keyword>
<keyword evidence="2 6" id="KW-0349">Heme</keyword>